<evidence type="ECO:0000256" key="6">
    <source>
        <dbReference type="ARBA" id="ARBA00022679"/>
    </source>
</evidence>
<evidence type="ECO:0000256" key="5">
    <source>
        <dbReference type="ARBA" id="ARBA00022676"/>
    </source>
</evidence>
<feature type="signal peptide" evidence="19">
    <location>
        <begin position="1"/>
        <end position="21"/>
    </location>
</feature>
<evidence type="ECO:0000256" key="12">
    <source>
        <dbReference type="ARBA" id="ARBA00023253"/>
    </source>
</evidence>
<dbReference type="eggNOG" id="ENOG502QPS6">
    <property type="taxonomic scope" value="Eukaryota"/>
</dbReference>
<evidence type="ECO:0000256" key="4">
    <source>
        <dbReference type="ARBA" id="ARBA00012196"/>
    </source>
</evidence>
<evidence type="ECO:0000313" key="22">
    <source>
        <dbReference type="Proteomes" id="UP000009046"/>
    </source>
</evidence>
<evidence type="ECO:0000256" key="10">
    <source>
        <dbReference type="ARBA" id="ARBA00023157"/>
    </source>
</evidence>
<evidence type="ECO:0000256" key="7">
    <source>
        <dbReference type="ARBA" id="ARBA00022729"/>
    </source>
</evidence>
<proteinExistence type="inferred from homology"/>
<dbReference type="InParanoid" id="E0VEA7"/>
<comment type="catalytic activity">
    <reaction evidence="17">
        <text>L-threonyl-[protein] + GDP-beta-L-fucose = 3-O-(alpha-L-fucosyl)-L-threonyl-[protein] + GDP + H(+)</text>
        <dbReference type="Rhea" id="RHEA:70491"/>
        <dbReference type="Rhea" id="RHEA-COMP:11060"/>
        <dbReference type="Rhea" id="RHEA-COMP:17915"/>
        <dbReference type="ChEBI" id="CHEBI:15378"/>
        <dbReference type="ChEBI" id="CHEBI:30013"/>
        <dbReference type="ChEBI" id="CHEBI:57273"/>
        <dbReference type="ChEBI" id="CHEBI:58189"/>
        <dbReference type="ChEBI" id="CHEBI:189631"/>
        <dbReference type="EC" id="2.4.1.221"/>
    </reaction>
    <physiologicalReaction direction="left-to-right" evidence="17">
        <dbReference type="Rhea" id="RHEA:70492"/>
    </physiologicalReaction>
</comment>
<dbReference type="InterPro" id="IPR019378">
    <property type="entry name" value="GDP-Fuc_O-FucTrfase"/>
</dbReference>
<feature type="chain" id="PRO_5011412374" description="GDP-fucose protein O-fucosyltransferase 2" evidence="19">
    <location>
        <begin position="22"/>
        <end position="426"/>
    </location>
</feature>
<name>E0VEA7_PEDHC</name>
<evidence type="ECO:0000313" key="20">
    <source>
        <dbReference type="EMBL" id="EEB11713.1"/>
    </source>
</evidence>
<dbReference type="RefSeq" id="XP_002424451.1">
    <property type="nucleotide sequence ID" value="XM_002424406.1"/>
</dbReference>
<organism>
    <name type="scientific">Pediculus humanus subsp. corporis</name>
    <name type="common">Body louse</name>
    <dbReference type="NCBI Taxonomy" id="121224"/>
    <lineage>
        <taxon>Eukaryota</taxon>
        <taxon>Metazoa</taxon>
        <taxon>Ecdysozoa</taxon>
        <taxon>Arthropoda</taxon>
        <taxon>Hexapoda</taxon>
        <taxon>Insecta</taxon>
        <taxon>Pterygota</taxon>
        <taxon>Neoptera</taxon>
        <taxon>Paraneoptera</taxon>
        <taxon>Psocodea</taxon>
        <taxon>Troctomorpha</taxon>
        <taxon>Phthiraptera</taxon>
        <taxon>Anoplura</taxon>
        <taxon>Pediculidae</taxon>
        <taxon>Pediculus</taxon>
    </lineage>
</organism>
<evidence type="ECO:0000256" key="18">
    <source>
        <dbReference type="ARBA" id="ARBA00048647"/>
    </source>
</evidence>
<reference evidence="21" key="3">
    <citation type="submission" date="2020-05" db="UniProtKB">
        <authorList>
            <consortium name="EnsemblMetazoa"/>
        </authorList>
    </citation>
    <scope>IDENTIFICATION</scope>
    <source>
        <strain evidence="21">USDA</strain>
    </source>
</reference>
<evidence type="ECO:0000256" key="15">
    <source>
        <dbReference type="ARBA" id="ARBA00026232"/>
    </source>
</evidence>
<keyword evidence="12" id="KW-0294">Fucose metabolism</keyword>
<comment type="subcellular location">
    <subcellularLocation>
        <location evidence="1">Endoplasmic reticulum</location>
    </subcellularLocation>
    <subcellularLocation>
        <location evidence="2">Golgi apparatus</location>
    </subcellularLocation>
</comment>
<evidence type="ECO:0000256" key="11">
    <source>
        <dbReference type="ARBA" id="ARBA00023180"/>
    </source>
</evidence>
<evidence type="ECO:0000256" key="8">
    <source>
        <dbReference type="ARBA" id="ARBA00022824"/>
    </source>
</evidence>
<evidence type="ECO:0000256" key="1">
    <source>
        <dbReference type="ARBA" id="ARBA00004240"/>
    </source>
</evidence>
<evidence type="ECO:0000256" key="16">
    <source>
        <dbReference type="ARBA" id="ARBA00033083"/>
    </source>
</evidence>
<dbReference type="CDD" id="cd11298">
    <property type="entry name" value="O-FucT-2"/>
    <property type="match status" value="1"/>
</dbReference>
<dbReference type="VEuPathDB" id="VectorBase:PHUM129460"/>
<keyword evidence="10" id="KW-1015">Disulfide bond</keyword>
<dbReference type="EMBL" id="DS235088">
    <property type="protein sequence ID" value="EEB11713.1"/>
    <property type="molecule type" value="Genomic_DNA"/>
</dbReference>
<dbReference type="PANTHER" id="PTHR13398:SF0">
    <property type="entry name" value="GDP-FUCOSE PROTEIN O-FUCOSYLTRANSFERASE 2"/>
    <property type="match status" value="1"/>
</dbReference>
<keyword evidence="22" id="KW-1185">Reference proteome</keyword>
<dbReference type="FunCoup" id="E0VEA7">
    <property type="interactions" value="728"/>
</dbReference>
<dbReference type="Gene3D" id="3.40.50.11340">
    <property type="match status" value="1"/>
</dbReference>
<gene>
    <name evidence="21" type="primary">8234070</name>
    <name evidence="20" type="ORF">Phum_PHUM129460</name>
</gene>
<keyword evidence="9" id="KW-0333">Golgi apparatus</keyword>
<comment type="pathway">
    <text evidence="3">Protein modification; protein glycosylation.</text>
</comment>
<keyword evidence="7 19" id="KW-0732">Signal</keyword>
<comment type="catalytic activity">
    <reaction evidence="18">
        <text>L-seryl-[protein] + GDP-beta-L-fucose = 3-O-(alpha-L-fucosyl)-L-seryl-[protein] + GDP + H(+)</text>
        <dbReference type="Rhea" id="RHEA:63644"/>
        <dbReference type="Rhea" id="RHEA-COMP:9863"/>
        <dbReference type="Rhea" id="RHEA-COMP:17914"/>
        <dbReference type="ChEBI" id="CHEBI:15378"/>
        <dbReference type="ChEBI" id="CHEBI:29999"/>
        <dbReference type="ChEBI" id="CHEBI:57273"/>
        <dbReference type="ChEBI" id="CHEBI:58189"/>
        <dbReference type="ChEBI" id="CHEBI:189632"/>
        <dbReference type="EC" id="2.4.1.221"/>
    </reaction>
    <physiologicalReaction direction="left-to-right" evidence="18">
        <dbReference type="Rhea" id="RHEA:63645"/>
    </physiologicalReaction>
</comment>
<dbReference type="GO" id="GO:0005783">
    <property type="term" value="C:endoplasmic reticulum"/>
    <property type="evidence" value="ECO:0007669"/>
    <property type="project" value="UniProtKB-SubCell"/>
</dbReference>
<dbReference type="HOGENOM" id="CLU_033856_0_0_1"/>
<dbReference type="FunFam" id="3.40.50.11350:FF:000002">
    <property type="entry name" value="GDP-fucose protein O-fucosyltransferase 2"/>
    <property type="match status" value="1"/>
</dbReference>
<keyword evidence="11" id="KW-0325">Glycoprotein</keyword>
<evidence type="ECO:0000256" key="3">
    <source>
        <dbReference type="ARBA" id="ARBA00004922"/>
    </source>
</evidence>
<dbReference type="InterPro" id="IPR045130">
    <property type="entry name" value="OFUT2-like"/>
</dbReference>
<dbReference type="GO" id="GO:0005794">
    <property type="term" value="C:Golgi apparatus"/>
    <property type="evidence" value="ECO:0007669"/>
    <property type="project" value="UniProtKB-SubCell"/>
</dbReference>
<dbReference type="Pfam" id="PF10250">
    <property type="entry name" value="O-FucT"/>
    <property type="match status" value="1"/>
</dbReference>
<accession>E0VEA7</accession>
<dbReference type="PANTHER" id="PTHR13398">
    <property type="entry name" value="GDP-FUCOSE PROTEIN O-FUCOSYLTRANSFERASE 2"/>
    <property type="match status" value="1"/>
</dbReference>
<dbReference type="EnsemblMetazoa" id="PHUM129460-RA">
    <property type="protein sequence ID" value="PHUM129460-PA"/>
    <property type="gene ID" value="PHUM129460"/>
</dbReference>
<dbReference type="GO" id="GO:0006004">
    <property type="term" value="P:fucose metabolic process"/>
    <property type="evidence" value="ECO:0007669"/>
    <property type="project" value="UniProtKB-KW"/>
</dbReference>
<evidence type="ECO:0000256" key="9">
    <source>
        <dbReference type="ARBA" id="ARBA00023034"/>
    </source>
</evidence>
<keyword evidence="6 20" id="KW-0808">Transferase</keyword>
<dbReference type="CTD" id="8234070"/>
<dbReference type="Proteomes" id="UP000009046">
    <property type="component" value="Unassembled WGS sequence"/>
</dbReference>
<dbReference type="GeneID" id="8234070"/>
<sequence length="426" mass="49914">MNFLLCILSLIILFCFSTTNCNDFCDANNNNNENYNCGEESNNSLMNTRYIFYDVNPPEGFNLRRDVYLRMAVFVRKMKKENWILVLPPWPHLYHWMSDTIPDQSRLPWSLFFNISTLSTFAPVIEMNDFLQTRENKIDKVYVLQHFKDTFTSGNFNDRMEVEPCINDIPYHRQSNGFVGHFWDYDNVTAESVECLSFHGSASQLGKILKKTKHKTIMFDHAEVVLHDSFGDKLYWDARRSMKFSDNLIKEANRYRKIKLNSTDESDVTFWPNKKRNAIGGNYMCVHLRRKDFLYGRKKDVPSIEGAAEQIGKALQELGLNTVFVATDASKDEKRKLKNLLDKYKILYYNPSSEIIQTYKDGGVAIIEQIICSHARKFYGTHESTFSFRIQEEREIMGFKPEMTFNRLCGDKQKNCKPPSKWLIVY</sequence>
<dbReference type="OrthoDB" id="422368at2759"/>
<dbReference type="OMA" id="RNAVWPI"/>
<dbReference type="GO" id="GO:0046922">
    <property type="term" value="F:peptide-O-fucosyltransferase activity"/>
    <property type="evidence" value="ECO:0007669"/>
    <property type="project" value="UniProtKB-EC"/>
</dbReference>
<evidence type="ECO:0000313" key="21">
    <source>
        <dbReference type="EnsemblMetazoa" id="PHUM129460-PA"/>
    </source>
</evidence>
<evidence type="ECO:0000256" key="2">
    <source>
        <dbReference type="ARBA" id="ARBA00004555"/>
    </source>
</evidence>
<dbReference type="AlphaFoldDB" id="E0VEA7"/>
<dbReference type="STRING" id="121224.E0VEA7"/>
<evidence type="ECO:0000256" key="19">
    <source>
        <dbReference type="SAM" id="SignalP"/>
    </source>
</evidence>
<dbReference type="EC" id="2.4.1.221" evidence="4"/>
<keyword evidence="8" id="KW-0256">Endoplasmic reticulum</keyword>
<dbReference type="EMBL" id="AAZO01001504">
    <property type="status" value="NOT_ANNOTATED_CDS"/>
    <property type="molecule type" value="Genomic_DNA"/>
</dbReference>
<keyword evidence="13" id="KW-0119">Carbohydrate metabolism</keyword>
<reference evidence="20" key="2">
    <citation type="submission" date="2007-04" db="EMBL/GenBank/DDBJ databases">
        <title>The genome of the human body louse.</title>
        <authorList>
            <consortium name="The Human Body Louse Genome Consortium"/>
            <person name="Kirkness E."/>
            <person name="Walenz B."/>
            <person name="Hass B."/>
            <person name="Bruggner R."/>
            <person name="Strausberg R."/>
        </authorList>
    </citation>
    <scope>NUCLEOTIDE SEQUENCE</scope>
    <source>
        <strain evidence="20">USDA</strain>
    </source>
</reference>
<dbReference type="KEGG" id="phu:Phum_PHUM129460"/>
<keyword evidence="5 20" id="KW-0328">Glycosyltransferase</keyword>
<dbReference type="Gene3D" id="3.40.50.11350">
    <property type="match status" value="1"/>
</dbReference>
<protein>
    <recommendedName>
        <fullName evidence="15">GDP-fucose protein O-fucosyltransferase 2</fullName>
        <ecNumber evidence="4">2.4.1.221</ecNumber>
    </recommendedName>
    <alternativeName>
        <fullName evidence="16">Peptide-O-fucosyltransferase 2</fullName>
    </alternativeName>
</protein>
<evidence type="ECO:0000256" key="17">
    <source>
        <dbReference type="ARBA" id="ARBA00047273"/>
    </source>
</evidence>
<reference evidence="20" key="1">
    <citation type="submission" date="2007-04" db="EMBL/GenBank/DDBJ databases">
        <title>Annotation of Pediculus humanus corporis strain USDA.</title>
        <authorList>
            <person name="Kirkness E."/>
            <person name="Hannick L."/>
            <person name="Hass B."/>
            <person name="Bruggner R."/>
            <person name="Lawson D."/>
            <person name="Bidwell S."/>
            <person name="Joardar V."/>
            <person name="Caler E."/>
            <person name="Walenz B."/>
            <person name="Inman J."/>
            <person name="Schobel S."/>
            <person name="Galinsky K."/>
            <person name="Amedeo P."/>
            <person name="Strausberg R."/>
        </authorList>
    </citation>
    <scope>NUCLEOTIDE SEQUENCE</scope>
    <source>
        <strain evidence="20">USDA</strain>
    </source>
</reference>
<comment type="similarity">
    <text evidence="14">Belongs to the glycosyltransferase 68 family.</text>
</comment>
<evidence type="ECO:0000256" key="13">
    <source>
        <dbReference type="ARBA" id="ARBA00023277"/>
    </source>
</evidence>
<evidence type="ECO:0000256" key="14">
    <source>
        <dbReference type="ARBA" id="ARBA00025803"/>
    </source>
</evidence>